<sequence>MQKKELLTKLGDRQAEDLETYITSNSMWSPVTKFVEEKGLRDDYRETDFIKFLRKIREENSMNYAVFSYYSLKNLVEALGIDVKWKLIRRKAKLKKPSDREQQKPTLTAGQVEKMINAVRENAYDYEKFFLSLSTTYGCRRIELSRVGEEDVLEDRILIRTGKGGEIREQYLPEQIRPIVQGFEFKGDFTVNVLSDVFHDIREKAGVEKRDRMGWHGIRRGLVTSFRKNVSQEDGYSDADLFKFVRWKPNSRVEEMLSIYDNSDPVEADRKMFEIHPYVEMWGG</sequence>
<dbReference type="GO" id="GO:0015074">
    <property type="term" value="P:DNA integration"/>
    <property type="evidence" value="ECO:0007669"/>
    <property type="project" value="InterPro"/>
</dbReference>
<dbReference type="SUPFAM" id="SSF56349">
    <property type="entry name" value="DNA breaking-rejoining enzymes"/>
    <property type="match status" value="1"/>
</dbReference>
<dbReference type="GO" id="GO:0003677">
    <property type="term" value="F:DNA binding"/>
    <property type="evidence" value="ECO:0007669"/>
    <property type="project" value="InterPro"/>
</dbReference>
<comment type="caution">
    <text evidence="2">The sequence shown here is derived from an EMBL/GenBank/DDBJ whole genome shotgun (WGS) entry which is preliminary data.</text>
</comment>
<dbReference type="GO" id="GO:0006310">
    <property type="term" value="P:DNA recombination"/>
    <property type="evidence" value="ECO:0007669"/>
    <property type="project" value="UniProtKB-KW"/>
</dbReference>
<dbReference type="InterPro" id="IPR013762">
    <property type="entry name" value="Integrase-like_cat_sf"/>
</dbReference>
<gene>
    <name evidence="2" type="ORF">AKJ57_03645</name>
</gene>
<evidence type="ECO:0000256" key="1">
    <source>
        <dbReference type="ARBA" id="ARBA00023172"/>
    </source>
</evidence>
<evidence type="ECO:0000313" key="2">
    <source>
        <dbReference type="EMBL" id="KXA90786.1"/>
    </source>
</evidence>
<organism evidence="2 3">
    <name type="scientific">candidate division MSBL1 archaeon SCGC-AAA259A05</name>
    <dbReference type="NCBI Taxonomy" id="1698259"/>
    <lineage>
        <taxon>Archaea</taxon>
        <taxon>Methanobacteriati</taxon>
        <taxon>Methanobacteriota</taxon>
        <taxon>candidate division MSBL1</taxon>
    </lineage>
</organism>
<dbReference type="Gene3D" id="1.10.443.10">
    <property type="entry name" value="Intergrase catalytic core"/>
    <property type="match status" value="1"/>
</dbReference>
<dbReference type="AlphaFoldDB" id="A0A133U9F7"/>
<keyword evidence="3" id="KW-1185">Reference proteome</keyword>
<evidence type="ECO:0000313" key="3">
    <source>
        <dbReference type="Proteomes" id="UP000070163"/>
    </source>
</evidence>
<proteinExistence type="predicted"/>
<keyword evidence="1" id="KW-0233">DNA recombination</keyword>
<protein>
    <recommendedName>
        <fullName evidence="4">Tyr recombinase domain-containing protein</fullName>
    </recommendedName>
</protein>
<dbReference type="Proteomes" id="UP000070163">
    <property type="component" value="Unassembled WGS sequence"/>
</dbReference>
<accession>A0A133U9F7</accession>
<reference evidence="2 3" key="1">
    <citation type="journal article" date="2016" name="Sci. Rep.">
        <title>Metabolic traits of an uncultured archaeal lineage -MSBL1- from brine pools of the Red Sea.</title>
        <authorList>
            <person name="Mwirichia R."/>
            <person name="Alam I."/>
            <person name="Rashid M."/>
            <person name="Vinu M."/>
            <person name="Ba-Alawi W."/>
            <person name="Anthony Kamau A."/>
            <person name="Kamanda Ngugi D."/>
            <person name="Goker M."/>
            <person name="Klenk H.P."/>
            <person name="Bajic V."/>
            <person name="Stingl U."/>
        </authorList>
    </citation>
    <scope>NUCLEOTIDE SEQUENCE [LARGE SCALE GENOMIC DNA]</scope>
    <source>
        <strain evidence="2">SCGC-AAA259A05</strain>
    </source>
</reference>
<dbReference type="EMBL" id="LHXJ01000038">
    <property type="protein sequence ID" value="KXA90786.1"/>
    <property type="molecule type" value="Genomic_DNA"/>
</dbReference>
<name>A0A133U9F7_9EURY</name>
<dbReference type="InterPro" id="IPR011010">
    <property type="entry name" value="DNA_brk_join_enz"/>
</dbReference>
<evidence type="ECO:0008006" key="4">
    <source>
        <dbReference type="Google" id="ProtNLM"/>
    </source>
</evidence>